<reference evidence="2 3" key="1">
    <citation type="journal article" date="2019" name="Emerg. Microbes Infect.">
        <title>Comprehensive subspecies identification of 175 nontuberculous mycobacteria species based on 7547 genomic profiles.</title>
        <authorList>
            <person name="Matsumoto Y."/>
            <person name="Kinjo T."/>
            <person name="Motooka D."/>
            <person name="Nabeya D."/>
            <person name="Jung N."/>
            <person name="Uechi K."/>
            <person name="Horii T."/>
            <person name="Iida T."/>
            <person name="Fujita J."/>
            <person name="Nakamura S."/>
        </authorList>
    </citation>
    <scope>NUCLEOTIDE SEQUENCE [LARGE SCALE GENOMIC DNA]</scope>
    <source>
        <strain evidence="2 3">JCM 6370</strain>
    </source>
</reference>
<dbReference type="InterPro" id="IPR001753">
    <property type="entry name" value="Enoyl-CoA_hydra/iso"/>
</dbReference>
<dbReference type="InterPro" id="IPR029045">
    <property type="entry name" value="ClpP/crotonase-like_dom_sf"/>
</dbReference>
<dbReference type="Proteomes" id="UP000467252">
    <property type="component" value="Chromosome"/>
</dbReference>
<dbReference type="SUPFAM" id="SSF52096">
    <property type="entry name" value="ClpP/crotonase"/>
    <property type="match status" value="1"/>
</dbReference>
<dbReference type="EMBL" id="AP022599">
    <property type="protein sequence ID" value="BBY83431.1"/>
    <property type="molecule type" value="Genomic_DNA"/>
</dbReference>
<organism evidence="2 3">
    <name type="scientific">Mycolicibacterium pulveris</name>
    <name type="common">Mycobacterium pulveris</name>
    <dbReference type="NCBI Taxonomy" id="36813"/>
    <lineage>
        <taxon>Bacteria</taxon>
        <taxon>Bacillati</taxon>
        <taxon>Actinomycetota</taxon>
        <taxon>Actinomycetes</taxon>
        <taxon>Mycobacteriales</taxon>
        <taxon>Mycobacteriaceae</taxon>
        <taxon>Mycolicibacterium</taxon>
    </lineage>
</organism>
<name>A0A7I7URL1_MYCPV</name>
<accession>A0A7I7URL1</accession>
<dbReference type="PANTHER" id="PTHR43459:SF3">
    <property type="entry name" value="ENOYL-COA HYDRATASE ECHA15 (ENOYL HYDRASE) (UNSATURATED ACYL-COA HYDRATASE) (CROTONASE)-RELATED"/>
    <property type="match status" value="1"/>
</dbReference>
<gene>
    <name evidence="2" type="ORF">MPUL_45890</name>
</gene>
<evidence type="ECO:0000256" key="1">
    <source>
        <dbReference type="ARBA" id="ARBA00005254"/>
    </source>
</evidence>
<dbReference type="Pfam" id="PF00378">
    <property type="entry name" value="ECH_1"/>
    <property type="match status" value="1"/>
</dbReference>
<dbReference type="InterPro" id="IPR014748">
    <property type="entry name" value="Enoyl-CoA_hydra_C"/>
</dbReference>
<comment type="similarity">
    <text evidence="1">Belongs to the enoyl-CoA hydratase/isomerase family.</text>
</comment>
<dbReference type="PANTHER" id="PTHR43459">
    <property type="entry name" value="ENOYL-COA HYDRATASE"/>
    <property type="match status" value="1"/>
</dbReference>
<protein>
    <submittedName>
        <fullName evidence="2">Enoyl-CoA hydratase</fullName>
    </submittedName>
</protein>
<dbReference type="Gene3D" id="1.10.12.10">
    <property type="entry name" value="Lyase 2-enoyl-coa Hydratase, Chain A, domain 2"/>
    <property type="match status" value="1"/>
</dbReference>
<dbReference type="CDD" id="cd06558">
    <property type="entry name" value="crotonase-like"/>
    <property type="match status" value="1"/>
</dbReference>
<keyword evidence="3" id="KW-1185">Reference proteome</keyword>
<proteinExistence type="inferred from homology"/>
<evidence type="ECO:0000313" key="3">
    <source>
        <dbReference type="Proteomes" id="UP000467252"/>
    </source>
</evidence>
<dbReference type="Gene3D" id="3.90.226.10">
    <property type="entry name" value="2-enoyl-CoA Hydratase, Chain A, domain 1"/>
    <property type="match status" value="1"/>
</dbReference>
<dbReference type="AlphaFoldDB" id="A0A7I7URL1"/>
<evidence type="ECO:0000313" key="2">
    <source>
        <dbReference type="EMBL" id="BBY83431.1"/>
    </source>
</evidence>
<sequence length="246" mass="27146">MVLLRPEKMNSFDDALHVEMTDALRVVQLEADLRALLWRSTGKAFSVGGDFELMRLAHSSIPQRRRIVDDGLRLLSTFIELDIPIVVALHGDALGLGATLVLAADVVVTHPKVRIGDPHVQIGLVAGDGGCLVWPQSIGMMRARRHLLTGDPLHGDEAHRIGLVSDLVDDPDEVLPMARKLAERICGLPPLAVQGTKKSLNRVTRFRFDEVIELSFAHETTTLGSDDLIEAIEAFREKRTPKYRGC</sequence>
<dbReference type="GO" id="GO:0003824">
    <property type="term" value="F:catalytic activity"/>
    <property type="evidence" value="ECO:0007669"/>
    <property type="project" value="UniProtKB-ARBA"/>
</dbReference>